<dbReference type="NCBIfam" id="NF006132">
    <property type="entry name" value="PRK08277.1"/>
    <property type="match status" value="1"/>
</dbReference>
<dbReference type="InterPro" id="IPR002347">
    <property type="entry name" value="SDR_fam"/>
</dbReference>
<dbReference type="OrthoDB" id="9803333at2"/>
<dbReference type="PRINTS" id="PR00081">
    <property type="entry name" value="GDHRDH"/>
</dbReference>
<name>A0A1I5Y2H9_9BACT</name>
<dbReference type="Proteomes" id="UP000199031">
    <property type="component" value="Unassembled WGS sequence"/>
</dbReference>
<dbReference type="PANTHER" id="PTHR42760:SF115">
    <property type="entry name" value="3-OXOACYL-[ACYL-CARRIER-PROTEIN] REDUCTASE FABG"/>
    <property type="match status" value="1"/>
</dbReference>
<organism evidence="3 4">
    <name type="scientific">Parafilimonas terrae</name>
    <dbReference type="NCBI Taxonomy" id="1465490"/>
    <lineage>
        <taxon>Bacteria</taxon>
        <taxon>Pseudomonadati</taxon>
        <taxon>Bacteroidota</taxon>
        <taxon>Chitinophagia</taxon>
        <taxon>Chitinophagales</taxon>
        <taxon>Chitinophagaceae</taxon>
        <taxon>Parafilimonas</taxon>
    </lineage>
</organism>
<sequence>MTVKNEFSLEGKVIVVTGGTGIIGKSFITAISDAGGTVGILGRNRKVAEQRSSEINLNGGRALALCADVTNKNELINARKQMLNMYGKIDGLVNAAGGNIPEAVTEYGDDIFNLNVEGLKKVMDTNLWGTILPTQVFGDAIARNGSGSIVNISSMSAKKVISKILGYSLAKASVECFTQWFALELSRRYKDLIRINAIVPGFFLTEQNKTLLTNTDGSLTDRGHSILKQTPFGRFGDPDELKGTLIWLLSDSSKFITGTTVNVDGGFVVNSGV</sequence>
<proteinExistence type="inferred from homology"/>
<evidence type="ECO:0000313" key="4">
    <source>
        <dbReference type="Proteomes" id="UP000199031"/>
    </source>
</evidence>
<dbReference type="EMBL" id="FOXQ01000010">
    <property type="protein sequence ID" value="SFQ38405.1"/>
    <property type="molecule type" value="Genomic_DNA"/>
</dbReference>
<comment type="similarity">
    <text evidence="1">Belongs to the short-chain dehydrogenases/reductases (SDR) family.</text>
</comment>
<dbReference type="RefSeq" id="WP_090660604.1">
    <property type="nucleotide sequence ID" value="NZ_FOXQ01000010.1"/>
</dbReference>
<evidence type="ECO:0000256" key="1">
    <source>
        <dbReference type="ARBA" id="ARBA00006484"/>
    </source>
</evidence>
<dbReference type="Pfam" id="PF13561">
    <property type="entry name" value="adh_short_C2"/>
    <property type="match status" value="1"/>
</dbReference>
<dbReference type="PANTHER" id="PTHR42760">
    <property type="entry name" value="SHORT-CHAIN DEHYDROGENASES/REDUCTASES FAMILY MEMBER"/>
    <property type="match status" value="1"/>
</dbReference>
<evidence type="ECO:0000256" key="2">
    <source>
        <dbReference type="ARBA" id="ARBA00023002"/>
    </source>
</evidence>
<keyword evidence="2" id="KW-0560">Oxidoreductase</keyword>
<dbReference type="Gene3D" id="3.40.50.720">
    <property type="entry name" value="NAD(P)-binding Rossmann-like Domain"/>
    <property type="match status" value="1"/>
</dbReference>
<gene>
    <name evidence="3" type="ORF">SAMN05444277_110110</name>
</gene>
<dbReference type="GO" id="GO:0016616">
    <property type="term" value="F:oxidoreductase activity, acting on the CH-OH group of donors, NAD or NADP as acceptor"/>
    <property type="evidence" value="ECO:0007669"/>
    <property type="project" value="TreeGrafter"/>
</dbReference>
<dbReference type="PRINTS" id="PR00080">
    <property type="entry name" value="SDRFAMILY"/>
</dbReference>
<accession>A0A1I5Y2H9</accession>
<evidence type="ECO:0000313" key="3">
    <source>
        <dbReference type="EMBL" id="SFQ38405.1"/>
    </source>
</evidence>
<dbReference type="InterPro" id="IPR036291">
    <property type="entry name" value="NAD(P)-bd_dom_sf"/>
</dbReference>
<dbReference type="STRING" id="1465490.SAMN05444277_110110"/>
<reference evidence="3 4" key="1">
    <citation type="submission" date="2016-10" db="EMBL/GenBank/DDBJ databases">
        <authorList>
            <person name="de Groot N.N."/>
        </authorList>
    </citation>
    <scope>NUCLEOTIDE SEQUENCE [LARGE SCALE GENOMIC DNA]</scope>
    <source>
        <strain evidence="3 4">DSM 28286</strain>
    </source>
</reference>
<protein>
    <submittedName>
        <fullName evidence="3">NAD(P)-dependent dehydrogenase, short-chain alcohol dehydrogenase family</fullName>
    </submittedName>
</protein>
<keyword evidence="4" id="KW-1185">Reference proteome</keyword>
<dbReference type="AlphaFoldDB" id="A0A1I5Y2H9"/>
<dbReference type="SUPFAM" id="SSF51735">
    <property type="entry name" value="NAD(P)-binding Rossmann-fold domains"/>
    <property type="match status" value="1"/>
</dbReference>